<dbReference type="Proteomes" id="UP000606274">
    <property type="component" value="Unassembled WGS sequence"/>
</dbReference>
<keyword evidence="2 5" id="KW-0812">Transmembrane</keyword>
<gene>
    <name evidence="6" type="ORF">HF521_018229</name>
</gene>
<protein>
    <submittedName>
        <fullName evidence="6">Uncharacterized protein</fullName>
    </submittedName>
</protein>
<name>A0A8T0BII6_SILME</name>
<evidence type="ECO:0000256" key="2">
    <source>
        <dbReference type="ARBA" id="ARBA00022692"/>
    </source>
</evidence>
<feature type="transmembrane region" description="Helical" evidence="5">
    <location>
        <begin position="97"/>
        <end position="119"/>
    </location>
</feature>
<dbReference type="OrthoDB" id="9878438at2759"/>
<evidence type="ECO:0000256" key="5">
    <source>
        <dbReference type="SAM" id="Phobius"/>
    </source>
</evidence>
<comment type="caution">
    <text evidence="6">The sequence shown here is derived from an EMBL/GenBank/DDBJ whole genome shotgun (WGS) entry which is preliminary data.</text>
</comment>
<feature type="transmembrane region" description="Helical" evidence="5">
    <location>
        <begin position="35"/>
        <end position="60"/>
    </location>
</feature>
<evidence type="ECO:0000256" key="4">
    <source>
        <dbReference type="ARBA" id="ARBA00023136"/>
    </source>
</evidence>
<dbReference type="GO" id="GO:0016020">
    <property type="term" value="C:membrane"/>
    <property type="evidence" value="ECO:0007669"/>
    <property type="project" value="UniProtKB-SubCell"/>
</dbReference>
<dbReference type="EMBL" id="JABFDY010000005">
    <property type="protein sequence ID" value="KAF7707011.1"/>
    <property type="molecule type" value="Genomic_DNA"/>
</dbReference>
<keyword evidence="7" id="KW-1185">Reference proteome</keyword>
<dbReference type="InterPro" id="IPR007237">
    <property type="entry name" value="CD20-like"/>
</dbReference>
<dbReference type="Pfam" id="PF04103">
    <property type="entry name" value="CD20"/>
    <property type="match status" value="1"/>
</dbReference>
<keyword evidence="4 5" id="KW-0472">Membrane</keyword>
<feature type="transmembrane region" description="Helical" evidence="5">
    <location>
        <begin position="72"/>
        <end position="90"/>
    </location>
</feature>
<evidence type="ECO:0000313" key="7">
    <source>
        <dbReference type="Proteomes" id="UP000606274"/>
    </source>
</evidence>
<comment type="subcellular location">
    <subcellularLocation>
        <location evidence="1">Membrane</location>
        <topology evidence="1">Multi-pass membrane protein</topology>
    </subcellularLocation>
</comment>
<keyword evidence="3 5" id="KW-1133">Transmembrane helix</keyword>
<proteinExistence type="predicted"/>
<evidence type="ECO:0000256" key="1">
    <source>
        <dbReference type="ARBA" id="ARBA00004141"/>
    </source>
</evidence>
<organism evidence="6 7">
    <name type="scientific">Silurus meridionalis</name>
    <name type="common">Southern catfish</name>
    <name type="synonym">Silurus soldatovi meridionalis</name>
    <dbReference type="NCBI Taxonomy" id="175797"/>
    <lineage>
        <taxon>Eukaryota</taxon>
        <taxon>Metazoa</taxon>
        <taxon>Chordata</taxon>
        <taxon>Craniata</taxon>
        <taxon>Vertebrata</taxon>
        <taxon>Euteleostomi</taxon>
        <taxon>Actinopterygii</taxon>
        <taxon>Neopterygii</taxon>
        <taxon>Teleostei</taxon>
        <taxon>Ostariophysi</taxon>
        <taxon>Siluriformes</taxon>
        <taxon>Siluridae</taxon>
        <taxon>Silurus</taxon>
    </lineage>
</organism>
<accession>A0A8T0BII6</accession>
<feature type="transmembrane region" description="Helical" evidence="5">
    <location>
        <begin position="156"/>
        <end position="175"/>
    </location>
</feature>
<sequence>MVKIISALHFKDFLVCLWSPESMERYRYYILNQKLAVVVGVLQVACAGVCVVCGFIDAVFRMNTTLSETRAPLWAGLIMAIPGVFALFASQRKNPTLVSIMIISCVVSHVATVIVFVYAGATLSYGEEDDELFHPRHITEVKFVLSRMVKGANGTMVLAGVGSLIFSSLIMYVGCRSLPLCGCYDSVTGMETLVPQSDPSTSGELVCSWHGGDERVLNSPLSFMEICPGQEQELSALPPYSRIA</sequence>
<evidence type="ECO:0000313" key="6">
    <source>
        <dbReference type="EMBL" id="KAF7707011.1"/>
    </source>
</evidence>
<evidence type="ECO:0000256" key="3">
    <source>
        <dbReference type="ARBA" id="ARBA00022989"/>
    </source>
</evidence>
<reference evidence="6" key="1">
    <citation type="submission" date="2020-08" db="EMBL/GenBank/DDBJ databases">
        <title>Chromosome-level assembly of Southern catfish (Silurus meridionalis) provides insights into visual adaptation to the nocturnal and benthic lifestyles.</title>
        <authorList>
            <person name="Zhang Y."/>
            <person name="Wang D."/>
            <person name="Peng Z."/>
        </authorList>
    </citation>
    <scope>NUCLEOTIDE SEQUENCE</scope>
    <source>
        <strain evidence="6">SWU-2019-XX</strain>
        <tissue evidence="6">Muscle</tissue>
    </source>
</reference>
<dbReference type="AlphaFoldDB" id="A0A8T0BII6"/>